<dbReference type="SUPFAM" id="SSF54427">
    <property type="entry name" value="NTF2-like"/>
    <property type="match status" value="1"/>
</dbReference>
<accession>A0A2H3PAT3</accession>
<protein>
    <recommendedName>
        <fullName evidence="1">SnoaL-like domain-containing protein</fullName>
    </recommendedName>
</protein>
<dbReference type="Gene3D" id="3.10.450.50">
    <property type="match status" value="1"/>
</dbReference>
<proteinExistence type="predicted"/>
<dbReference type="EMBL" id="PDEP01000001">
    <property type="protein sequence ID" value="PEN09378.1"/>
    <property type="molecule type" value="Genomic_DNA"/>
</dbReference>
<dbReference type="OrthoDB" id="336094at2"/>
<dbReference type="InterPro" id="IPR037401">
    <property type="entry name" value="SnoaL-like"/>
</dbReference>
<feature type="domain" description="SnoaL-like" evidence="1">
    <location>
        <begin position="16"/>
        <end position="112"/>
    </location>
</feature>
<sequence>MSDTIREKVDDLNARILEGDILGAFEEYYAENIVMEEDDVRREGKEANREYEEQFVNGLTDFRAAEVKAVAVNEEDGVAFVEWYLDFTLEGVGDVEQKQTSVQYWEDGQIVHEKFYKIG</sequence>
<dbReference type="InterPro" id="IPR032710">
    <property type="entry name" value="NTF2-like_dom_sf"/>
</dbReference>
<name>A0A2H3PAT3_9BACT</name>
<keyword evidence="3" id="KW-1185">Reference proteome</keyword>
<dbReference type="AlphaFoldDB" id="A0A2H3PAT3"/>
<evidence type="ECO:0000313" key="2">
    <source>
        <dbReference type="EMBL" id="PEN09378.1"/>
    </source>
</evidence>
<evidence type="ECO:0000259" key="1">
    <source>
        <dbReference type="Pfam" id="PF12680"/>
    </source>
</evidence>
<dbReference type="PANTHER" id="PTHR34003:SF2">
    <property type="entry name" value="SNOAL-LIKE DOMAIN-CONTAINING PROTEIN"/>
    <property type="match status" value="1"/>
</dbReference>
<dbReference type="RefSeq" id="WP_098060776.1">
    <property type="nucleotide sequence ID" value="NZ_PDEP01000001.1"/>
</dbReference>
<gene>
    <name evidence="2" type="ORF">CRI93_01235</name>
</gene>
<dbReference type="Pfam" id="PF12680">
    <property type="entry name" value="SnoaL_2"/>
    <property type="match status" value="1"/>
</dbReference>
<evidence type="ECO:0000313" key="3">
    <source>
        <dbReference type="Proteomes" id="UP000221024"/>
    </source>
</evidence>
<comment type="caution">
    <text evidence="2">The sequence shown here is derived from an EMBL/GenBank/DDBJ whole genome shotgun (WGS) entry which is preliminary data.</text>
</comment>
<dbReference type="PANTHER" id="PTHR34003">
    <property type="entry name" value="BLL2395 PROTEIN"/>
    <property type="match status" value="1"/>
</dbReference>
<reference evidence="2 3" key="1">
    <citation type="submission" date="2017-10" db="EMBL/GenBank/DDBJ databases">
        <title>Draft genome of Longimonas halophila.</title>
        <authorList>
            <person name="Goh K.M."/>
            <person name="Shamsir M.S."/>
            <person name="Lim S.W."/>
        </authorList>
    </citation>
    <scope>NUCLEOTIDE SEQUENCE [LARGE SCALE GENOMIC DNA]</scope>
    <source>
        <strain evidence="2 3">KCTC 42399</strain>
    </source>
</reference>
<organism evidence="2 3">
    <name type="scientific">Longimonas halophila</name>
    <dbReference type="NCBI Taxonomy" id="1469170"/>
    <lineage>
        <taxon>Bacteria</taxon>
        <taxon>Pseudomonadati</taxon>
        <taxon>Rhodothermota</taxon>
        <taxon>Rhodothermia</taxon>
        <taxon>Rhodothermales</taxon>
        <taxon>Salisaetaceae</taxon>
        <taxon>Longimonas</taxon>
    </lineage>
</organism>
<dbReference type="Proteomes" id="UP000221024">
    <property type="component" value="Unassembled WGS sequence"/>
</dbReference>